<feature type="transmembrane region" description="Helical" evidence="8">
    <location>
        <begin position="308"/>
        <end position="332"/>
    </location>
</feature>
<accession>A0ABY6B9M2</accession>
<dbReference type="InterPro" id="IPR020846">
    <property type="entry name" value="MFS_dom"/>
</dbReference>
<evidence type="ECO:0000256" key="6">
    <source>
        <dbReference type="ARBA" id="ARBA00022989"/>
    </source>
</evidence>
<name>A0ABY6B9M2_9GAMM</name>
<feature type="transmembrane region" description="Helical" evidence="8">
    <location>
        <begin position="369"/>
        <end position="390"/>
    </location>
</feature>
<organism evidence="10 11">
    <name type="scientific">Tahibacter amnicola</name>
    <dbReference type="NCBI Taxonomy" id="2976241"/>
    <lineage>
        <taxon>Bacteria</taxon>
        <taxon>Pseudomonadati</taxon>
        <taxon>Pseudomonadota</taxon>
        <taxon>Gammaproteobacteria</taxon>
        <taxon>Lysobacterales</taxon>
        <taxon>Rhodanobacteraceae</taxon>
        <taxon>Tahibacter</taxon>
    </lineage>
</organism>
<keyword evidence="8" id="KW-0997">Cell inner membrane</keyword>
<feature type="transmembrane region" description="Helical" evidence="8">
    <location>
        <begin position="100"/>
        <end position="121"/>
    </location>
</feature>
<feature type="domain" description="Major facilitator superfamily (MFS) profile" evidence="9">
    <location>
        <begin position="9"/>
        <end position="394"/>
    </location>
</feature>
<feature type="transmembrane region" description="Helical" evidence="8">
    <location>
        <begin position="12"/>
        <end position="31"/>
    </location>
</feature>
<feature type="transmembrane region" description="Helical" evidence="8">
    <location>
        <begin position="213"/>
        <end position="233"/>
    </location>
</feature>
<keyword evidence="3 8" id="KW-0813">Transport</keyword>
<keyword evidence="11" id="KW-1185">Reference proteome</keyword>
<dbReference type="InterPro" id="IPR036259">
    <property type="entry name" value="MFS_trans_sf"/>
</dbReference>
<gene>
    <name evidence="10" type="ORF">N4264_18655</name>
</gene>
<evidence type="ECO:0000313" key="10">
    <source>
        <dbReference type="EMBL" id="UXI66756.1"/>
    </source>
</evidence>
<keyword evidence="5 8" id="KW-0812">Transmembrane</keyword>
<dbReference type="RefSeq" id="WP_261693736.1">
    <property type="nucleotide sequence ID" value="NZ_CP104694.1"/>
</dbReference>
<dbReference type="PANTHER" id="PTHR23502:SF132">
    <property type="entry name" value="POLYAMINE TRANSPORTER 2-RELATED"/>
    <property type="match status" value="1"/>
</dbReference>
<evidence type="ECO:0000256" key="1">
    <source>
        <dbReference type="ARBA" id="ARBA00004651"/>
    </source>
</evidence>
<comment type="subcellular location">
    <subcellularLocation>
        <location evidence="8">Cell inner membrane</location>
        <topology evidence="8">Multi-pass membrane protein</topology>
    </subcellularLocation>
    <subcellularLocation>
        <location evidence="1">Cell membrane</location>
        <topology evidence="1">Multi-pass membrane protein</topology>
    </subcellularLocation>
</comment>
<evidence type="ECO:0000256" key="3">
    <source>
        <dbReference type="ARBA" id="ARBA00022448"/>
    </source>
</evidence>
<keyword evidence="4" id="KW-1003">Cell membrane</keyword>
<dbReference type="PANTHER" id="PTHR23502">
    <property type="entry name" value="MAJOR FACILITATOR SUPERFAMILY"/>
    <property type="match status" value="1"/>
</dbReference>
<feature type="transmembrane region" description="Helical" evidence="8">
    <location>
        <begin position="280"/>
        <end position="302"/>
    </location>
</feature>
<comment type="similarity">
    <text evidence="2 8">Belongs to the major facilitator superfamily. Bcr/CmlA family.</text>
</comment>
<feature type="transmembrane region" description="Helical" evidence="8">
    <location>
        <begin position="133"/>
        <end position="157"/>
    </location>
</feature>
<evidence type="ECO:0000256" key="5">
    <source>
        <dbReference type="ARBA" id="ARBA00022692"/>
    </source>
</evidence>
<dbReference type="EMBL" id="CP104694">
    <property type="protein sequence ID" value="UXI66756.1"/>
    <property type="molecule type" value="Genomic_DNA"/>
</dbReference>
<reference evidence="10" key="1">
    <citation type="submission" date="2022-09" db="EMBL/GenBank/DDBJ databases">
        <title>Tahibacter sp. nov., isolated from a fresh water.</title>
        <authorList>
            <person name="Baek J.H."/>
            <person name="Lee J.K."/>
            <person name="Kim J.M."/>
            <person name="Jeon C.O."/>
        </authorList>
    </citation>
    <scope>NUCLEOTIDE SEQUENCE</scope>
    <source>
        <strain evidence="10">W38</strain>
    </source>
</reference>
<feature type="transmembrane region" description="Helical" evidence="8">
    <location>
        <begin position="249"/>
        <end position="268"/>
    </location>
</feature>
<evidence type="ECO:0000259" key="9">
    <source>
        <dbReference type="PROSITE" id="PS50850"/>
    </source>
</evidence>
<sequence length="412" mass="44343">MNRTIRRGLTPLLAGLAMFGPFSIDTMFPAFPAIRAQFQVDEFAVQQTLSVYLMAYALVSLFHGPLSDARGRRPVILWGVAIFMLASIGCAMAWSLPSLLFFRAIQGVSAGSGLIVGRAIIRDLYEGPSAQRLMSNISMMFTIAPAVAPIIGGWLLGLGQWRLIFYFLAAWAAVLLVASMLLLPETHPREKRLELSLGSLYAGYSGMARDAHFWPLVIASTGNFSALFVYIASAPRFILDLLQLGPQEFAWLFVPAVSGMFVGALASSRMAGRLSAAHTVGMGYAIMLAASAANLVTCLLLPKPAVPWTVLPIAVHAIGISMTFPTITLLLLDRFPQHRGGASSMQSFVSLVFNAVLAGVIVIHFSHSALYLAVAAATLTVTGFAGWRIYRALAKRELAQARAADVGVPRPM</sequence>
<dbReference type="Gene3D" id="1.20.1720.10">
    <property type="entry name" value="Multidrug resistance protein D"/>
    <property type="match status" value="1"/>
</dbReference>
<dbReference type="Pfam" id="PF07690">
    <property type="entry name" value="MFS_1"/>
    <property type="match status" value="1"/>
</dbReference>
<feature type="transmembrane region" description="Helical" evidence="8">
    <location>
        <begin position="163"/>
        <end position="183"/>
    </location>
</feature>
<keyword evidence="6 8" id="KW-1133">Transmembrane helix</keyword>
<feature type="transmembrane region" description="Helical" evidence="8">
    <location>
        <begin position="43"/>
        <end position="63"/>
    </location>
</feature>
<dbReference type="InterPro" id="IPR011701">
    <property type="entry name" value="MFS"/>
</dbReference>
<feature type="transmembrane region" description="Helical" evidence="8">
    <location>
        <begin position="344"/>
        <end position="363"/>
    </location>
</feature>
<evidence type="ECO:0000256" key="4">
    <source>
        <dbReference type="ARBA" id="ARBA00022475"/>
    </source>
</evidence>
<evidence type="ECO:0000256" key="2">
    <source>
        <dbReference type="ARBA" id="ARBA00006236"/>
    </source>
</evidence>
<feature type="transmembrane region" description="Helical" evidence="8">
    <location>
        <begin position="75"/>
        <end position="94"/>
    </location>
</feature>
<dbReference type="SUPFAM" id="SSF103473">
    <property type="entry name" value="MFS general substrate transporter"/>
    <property type="match status" value="1"/>
</dbReference>
<dbReference type="CDD" id="cd17320">
    <property type="entry name" value="MFS_MdfA_MDR_like"/>
    <property type="match status" value="1"/>
</dbReference>
<dbReference type="PROSITE" id="PS50850">
    <property type="entry name" value="MFS"/>
    <property type="match status" value="1"/>
</dbReference>
<dbReference type="InterPro" id="IPR004812">
    <property type="entry name" value="Efflux_drug-R_Bcr/CmlA"/>
</dbReference>
<protein>
    <recommendedName>
        <fullName evidence="8">Bcr/CflA family efflux transporter</fullName>
    </recommendedName>
</protein>
<dbReference type="NCBIfam" id="TIGR00710">
    <property type="entry name" value="efflux_Bcr_CflA"/>
    <property type="match status" value="1"/>
</dbReference>
<proteinExistence type="inferred from homology"/>
<dbReference type="Proteomes" id="UP001064632">
    <property type="component" value="Chromosome"/>
</dbReference>
<evidence type="ECO:0000256" key="8">
    <source>
        <dbReference type="RuleBase" id="RU365088"/>
    </source>
</evidence>
<keyword evidence="7 8" id="KW-0472">Membrane</keyword>
<evidence type="ECO:0000313" key="11">
    <source>
        <dbReference type="Proteomes" id="UP001064632"/>
    </source>
</evidence>
<evidence type="ECO:0000256" key="7">
    <source>
        <dbReference type="ARBA" id="ARBA00023136"/>
    </source>
</evidence>